<proteinExistence type="predicted"/>
<comment type="caution">
    <text evidence="2">The sequence shown here is derived from an EMBL/GenBank/DDBJ whole genome shotgun (WGS) entry which is preliminary data.</text>
</comment>
<accession>A0A096ASA6</accession>
<evidence type="ECO:0000313" key="3">
    <source>
        <dbReference type="Proteomes" id="UP000029614"/>
    </source>
</evidence>
<dbReference type="InterPro" id="IPR029030">
    <property type="entry name" value="Caspase-like_dom_sf"/>
</dbReference>
<dbReference type="RefSeq" id="WP_036857195.1">
    <property type="nucleotide sequence ID" value="NZ_JRNU01000113.1"/>
</dbReference>
<dbReference type="InterPro" id="IPR011600">
    <property type="entry name" value="Pept_C14_caspase"/>
</dbReference>
<dbReference type="GO" id="GO:0006508">
    <property type="term" value="P:proteolysis"/>
    <property type="evidence" value="ECO:0007669"/>
    <property type="project" value="InterPro"/>
</dbReference>
<sequence>MRKIALLIGNSDGLEGVKTDLFEWKKFLTSPKGGAWEHDEIEMIMNPQRSELLSHINELRKTKVYDFAIVVYSGHGGYDRNTILEINEQEETIDETDLYSIAPRQISVFDCCRSLVDGHEPINESQRTFSSGGILPNLQMIRIAYNRRIMQAIPQQICLYACRIGEMALDTENGALYIQTLLRQAKLFPNNEEFRTVEEIHKKASELTYIKGLLKKHTQHPAASLPKCLTSQKLILSINPNRI</sequence>
<dbReference type="SUPFAM" id="SSF52129">
    <property type="entry name" value="Caspase-like"/>
    <property type="match status" value="1"/>
</dbReference>
<dbReference type="GO" id="GO:0004197">
    <property type="term" value="F:cysteine-type endopeptidase activity"/>
    <property type="evidence" value="ECO:0007669"/>
    <property type="project" value="InterPro"/>
</dbReference>
<keyword evidence="3" id="KW-1185">Reference proteome</keyword>
<name>A0A096ASA6_9BACT</name>
<dbReference type="Proteomes" id="UP000029614">
    <property type="component" value="Unassembled WGS sequence"/>
</dbReference>
<dbReference type="Gene3D" id="3.40.50.1460">
    <property type="match status" value="1"/>
</dbReference>
<reference evidence="2 3" key="1">
    <citation type="submission" date="2014-07" db="EMBL/GenBank/DDBJ databases">
        <authorList>
            <person name="McCorrison J."/>
            <person name="Sanka R."/>
            <person name="Torralba M."/>
            <person name="Gillis M."/>
            <person name="Haft D.H."/>
            <person name="Methe B."/>
            <person name="Sutton G."/>
            <person name="Nelson K.E."/>
        </authorList>
    </citation>
    <scope>NUCLEOTIDE SEQUENCE [LARGE SCALE GENOMIC DNA]</scope>
    <source>
        <strain evidence="2 3">DNF00058</strain>
    </source>
</reference>
<organism evidence="2 3">
    <name type="scientific">Prevotella amnii DNF00058</name>
    <dbReference type="NCBI Taxonomy" id="1401066"/>
    <lineage>
        <taxon>Bacteria</taxon>
        <taxon>Pseudomonadati</taxon>
        <taxon>Bacteroidota</taxon>
        <taxon>Bacteroidia</taxon>
        <taxon>Bacteroidales</taxon>
        <taxon>Prevotellaceae</taxon>
        <taxon>Prevotella</taxon>
    </lineage>
</organism>
<feature type="domain" description="Peptidase C14 caspase" evidence="1">
    <location>
        <begin position="2"/>
        <end position="209"/>
    </location>
</feature>
<dbReference type="OrthoDB" id="639945at2"/>
<gene>
    <name evidence="2" type="ORF">HMPREF9302_10680</name>
</gene>
<dbReference type="AlphaFoldDB" id="A0A096ASA6"/>
<protein>
    <recommendedName>
        <fullName evidence="1">Peptidase C14 caspase domain-containing protein</fullName>
    </recommendedName>
</protein>
<evidence type="ECO:0000259" key="1">
    <source>
        <dbReference type="Pfam" id="PF00656"/>
    </source>
</evidence>
<dbReference type="Pfam" id="PF00656">
    <property type="entry name" value="Peptidase_C14"/>
    <property type="match status" value="1"/>
</dbReference>
<dbReference type="EMBL" id="JRNU01000113">
    <property type="protein sequence ID" value="KGF49630.1"/>
    <property type="molecule type" value="Genomic_DNA"/>
</dbReference>
<evidence type="ECO:0000313" key="2">
    <source>
        <dbReference type="EMBL" id="KGF49630.1"/>
    </source>
</evidence>